<protein>
    <recommendedName>
        <fullName evidence="7">Acetyl-CoA synthetase-like protein</fullName>
    </recommendedName>
</protein>
<dbReference type="EMBL" id="ML213645">
    <property type="protein sequence ID" value="TFK33600.1"/>
    <property type="molecule type" value="Genomic_DNA"/>
</dbReference>
<gene>
    <name evidence="5" type="ORF">BDQ12DRAFT_614995</name>
</gene>
<dbReference type="SUPFAM" id="SSF51735">
    <property type="entry name" value="NAD(P)-binding Rossmann-fold domains"/>
    <property type="match status" value="1"/>
</dbReference>
<dbReference type="SUPFAM" id="SSF56801">
    <property type="entry name" value="Acetyl-CoA synthetase-like"/>
    <property type="match status" value="1"/>
</dbReference>
<evidence type="ECO:0000256" key="2">
    <source>
        <dbReference type="ARBA" id="ARBA00022553"/>
    </source>
</evidence>
<dbReference type="InterPro" id="IPR036291">
    <property type="entry name" value="NAD(P)-bd_dom_sf"/>
</dbReference>
<dbReference type="Pfam" id="PF00501">
    <property type="entry name" value="AMP-binding"/>
    <property type="match status" value="1"/>
</dbReference>
<dbReference type="InterPro" id="IPR042099">
    <property type="entry name" value="ANL_N_sf"/>
</dbReference>
<dbReference type="PROSITE" id="PS00455">
    <property type="entry name" value="AMP_BINDING"/>
    <property type="match status" value="1"/>
</dbReference>
<proteinExistence type="predicted"/>
<keyword evidence="6" id="KW-1185">Reference proteome</keyword>
<feature type="domain" description="Thioester reductase (TE)" evidence="4">
    <location>
        <begin position="608"/>
        <end position="852"/>
    </location>
</feature>
<dbReference type="Proteomes" id="UP000308652">
    <property type="component" value="Unassembled WGS sequence"/>
</dbReference>
<keyword evidence="2" id="KW-0597">Phosphoprotein</keyword>
<feature type="domain" description="AMP-dependent synthetase/ligase" evidence="3">
    <location>
        <begin position="1"/>
        <end position="253"/>
    </location>
</feature>
<evidence type="ECO:0000259" key="3">
    <source>
        <dbReference type="Pfam" id="PF00501"/>
    </source>
</evidence>
<dbReference type="Pfam" id="PF07993">
    <property type="entry name" value="NAD_binding_4"/>
    <property type="match status" value="1"/>
</dbReference>
<reference evidence="5 6" key="1">
    <citation type="journal article" date="2019" name="Nat. Ecol. Evol.">
        <title>Megaphylogeny resolves global patterns of mushroom evolution.</title>
        <authorList>
            <person name="Varga T."/>
            <person name="Krizsan K."/>
            <person name="Foldi C."/>
            <person name="Dima B."/>
            <person name="Sanchez-Garcia M."/>
            <person name="Sanchez-Ramirez S."/>
            <person name="Szollosi G.J."/>
            <person name="Szarkandi J.G."/>
            <person name="Papp V."/>
            <person name="Albert L."/>
            <person name="Andreopoulos W."/>
            <person name="Angelini C."/>
            <person name="Antonin V."/>
            <person name="Barry K.W."/>
            <person name="Bougher N.L."/>
            <person name="Buchanan P."/>
            <person name="Buyck B."/>
            <person name="Bense V."/>
            <person name="Catcheside P."/>
            <person name="Chovatia M."/>
            <person name="Cooper J."/>
            <person name="Damon W."/>
            <person name="Desjardin D."/>
            <person name="Finy P."/>
            <person name="Geml J."/>
            <person name="Haridas S."/>
            <person name="Hughes K."/>
            <person name="Justo A."/>
            <person name="Karasinski D."/>
            <person name="Kautmanova I."/>
            <person name="Kiss B."/>
            <person name="Kocsube S."/>
            <person name="Kotiranta H."/>
            <person name="LaButti K.M."/>
            <person name="Lechner B.E."/>
            <person name="Liimatainen K."/>
            <person name="Lipzen A."/>
            <person name="Lukacs Z."/>
            <person name="Mihaltcheva S."/>
            <person name="Morgado L.N."/>
            <person name="Niskanen T."/>
            <person name="Noordeloos M.E."/>
            <person name="Ohm R.A."/>
            <person name="Ortiz-Santana B."/>
            <person name="Ovrebo C."/>
            <person name="Racz N."/>
            <person name="Riley R."/>
            <person name="Savchenko A."/>
            <person name="Shiryaev A."/>
            <person name="Soop K."/>
            <person name="Spirin V."/>
            <person name="Szebenyi C."/>
            <person name="Tomsovsky M."/>
            <person name="Tulloss R.E."/>
            <person name="Uehling J."/>
            <person name="Grigoriev I.V."/>
            <person name="Vagvolgyi C."/>
            <person name="Papp T."/>
            <person name="Martin F.M."/>
            <person name="Miettinen O."/>
            <person name="Hibbett D.S."/>
            <person name="Nagy L.G."/>
        </authorList>
    </citation>
    <scope>NUCLEOTIDE SEQUENCE [LARGE SCALE GENOMIC DNA]</scope>
    <source>
        <strain evidence="5 6">CBS 166.37</strain>
    </source>
</reference>
<dbReference type="Gene3D" id="3.40.50.12780">
    <property type="entry name" value="N-terminal domain of ligase-like"/>
    <property type="match status" value="1"/>
</dbReference>
<dbReference type="InterPro" id="IPR020845">
    <property type="entry name" value="AMP-binding_CS"/>
</dbReference>
<dbReference type="STRING" id="68775.A0A5C3LL63"/>
<evidence type="ECO:0000259" key="4">
    <source>
        <dbReference type="Pfam" id="PF07993"/>
    </source>
</evidence>
<sequence>MVTIYALQKCGITPLLLSIRNSHAAIVNLLRVTNSVAILADSYYTDTAQAASAEFGSIPVYNLAPLPGPITEPPKPFPFSLKYADECDNPIVILHTSGSTGLPKPVAWSSRFFWNQTYYPDSYVAKYFGSSILSVLPLFHGSGVGLVRSALVWLGWRVILPDSSRPVTASAVIELCNTPGLSPDIVYGPPSVIEEIPTLPGGWDAMRGRRNWVFVGAAISPHFGDLLVEKGIHFTPGLGSTEIGQIGLHEPEGQAPEDWNYHEIRPDLNYVLESRGLTPESGPFELIVLAKDGWAPGIINVQFDGIGGYATSDLYEKHPVNPHWLKHCGRLDDVIVLSNGEKTLSRAIEIPIEADPRVQCAIVFGTGRVQNGVLIVPSSQYTFDPSDSEKLTEYRDAIWPSVEIANSTSPMHSRIWKEMLLITSPHKELPRTDKGSIKRKPALELYQAEIDELYKAADSQSLSNRGPLPPTLDVANLVFFFQGLIEECMGRRLSPDEDVFDNGMGSLKAIFIRNSLLTAFKREPRLTGLVAKIPQNFVYTHSSATAMAEAIYRLTSQSTSELVTVGQETPEEHASMITSMVEKYTAIFAEHVPRVAEATENDGEVVILTGSTGSLGTYILDSLVSDSSVSKIYAFNRKGSSLTEHRQMRSYAQRELDSLRLLEAVATGRVVYHDVELQKPNLGLPWEAYDEISSSATLIIHNAWALNFNWTLDTYETVHVKGVRNLVNFALLSPRAEPPRIVFTSSIATVGGYSSGPALEVPIEDPAVCMPHGYARSKFVAERILSIASEKTPLQTTSFRLGQIAGDSVHGVWNETDSIPVLLKGSQKLGALPTDWLSEIAWTPADVVAQAIIDVSLHKTAERGTSIFHINNPRPTSWSDLVPFVQSSLATRDGSPLELITMAEWVDRLKATTQSAEENPAIKLIEFFENSLRGNGVRCTLDLQKIKEASPTLRNARPIDEQIFGLFLDYWRKIQFLES</sequence>
<dbReference type="InterPro" id="IPR051414">
    <property type="entry name" value="Adenylate-forming_Reductase"/>
</dbReference>
<dbReference type="PANTHER" id="PTHR43439:SF2">
    <property type="entry name" value="ENZYME, PUTATIVE (JCVI)-RELATED"/>
    <property type="match status" value="1"/>
</dbReference>
<evidence type="ECO:0008006" key="7">
    <source>
        <dbReference type="Google" id="ProtNLM"/>
    </source>
</evidence>
<keyword evidence="1" id="KW-0596">Phosphopantetheine</keyword>
<dbReference type="AlphaFoldDB" id="A0A5C3LL63"/>
<evidence type="ECO:0000313" key="5">
    <source>
        <dbReference type="EMBL" id="TFK33600.1"/>
    </source>
</evidence>
<dbReference type="Pfam" id="PF23562">
    <property type="entry name" value="AMP-binding_C_3"/>
    <property type="match status" value="1"/>
</dbReference>
<name>A0A5C3LL63_9AGAR</name>
<evidence type="ECO:0000256" key="1">
    <source>
        <dbReference type="ARBA" id="ARBA00022450"/>
    </source>
</evidence>
<dbReference type="Gene3D" id="3.40.50.720">
    <property type="entry name" value="NAD(P)-binding Rossmann-like Domain"/>
    <property type="match status" value="1"/>
</dbReference>
<dbReference type="InterPro" id="IPR013120">
    <property type="entry name" value="FAR_NAD-bd"/>
</dbReference>
<evidence type="ECO:0000313" key="6">
    <source>
        <dbReference type="Proteomes" id="UP000308652"/>
    </source>
</evidence>
<dbReference type="PANTHER" id="PTHR43439">
    <property type="entry name" value="PHENYLACETATE-COENZYME A LIGASE"/>
    <property type="match status" value="1"/>
</dbReference>
<dbReference type="OrthoDB" id="429813at2759"/>
<accession>A0A5C3LL63</accession>
<dbReference type="InterPro" id="IPR000873">
    <property type="entry name" value="AMP-dep_synth/lig_dom"/>
</dbReference>
<organism evidence="5 6">
    <name type="scientific">Crucibulum laeve</name>
    <dbReference type="NCBI Taxonomy" id="68775"/>
    <lineage>
        <taxon>Eukaryota</taxon>
        <taxon>Fungi</taxon>
        <taxon>Dikarya</taxon>
        <taxon>Basidiomycota</taxon>
        <taxon>Agaricomycotina</taxon>
        <taxon>Agaricomycetes</taxon>
        <taxon>Agaricomycetidae</taxon>
        <taxon>Agaricales</taxon>
        <taxon>Agaricineae</taxon>
        <taxon>Nidulariaceae</taxon>
        <taxon>Crucibulum</taxon>
    </lineage>
</organism>